<proteinExistence type="predicted"/>
<feature type="transmembrane region" description="Helical" evidence="6">
    <location>
        <begin position="304"/>
        <end position="322"/>
    </location>
</feature>
<evidence type="ECO:0000256" key="3">
    <source>
        <dbReference type="ARBA" id="ARBA00022989"/>
    </source>
</evidence>
<accession>A0A285P2N0</accession>
<dbReference type="EMBL" id="OBEJ01000003">
    <property type="protein sequence ID" value="SNZ15413.1"/>
    <property type="molecule type" value="Genomic_DNA"/>
</dbReference>
<dbReference type="InterPro" id="IPR007016">
    <property type="entry name" value="O-antigen_ligase-rel_domated"/>
</dbReference>
<dbReference type="Proteomes" id="UP000219453">
    <property type="component" value="Unassembled WGS sequence"/>
</dbReference>
<feature type="transmembrane region" description="Helical" evidence="6">
    <location>
        <begin position="527"/>
        <end position="554"/>
    </location>
</feature>
<feature type="transmembrane region" description="Helical" evidence="6">
    <location>
        <begin position="279"/>
        <end position="297"/>
    </location>
</feature>
<evidence type="ECO:0000256" key="6">
    <source>
        <dbReference type="SAM" id="Phobius"/>
    </source>
</evidence>
<name>A0A285P2N0_NATPI</name>
<keyword evidence="4 6" id="KW-0472">Membrane</keyword>
<dbReference type="OrthoDB" id="214234at2157"/>
<sequence>MKSALSGSRSIIGQDLLPSQITVSTKDIIVSSVALVVLLNILAPAVAVFSPIPLLVSVGIVMCAYFAFIIINGSIGEGIVSAAVVLTTYSADVPVLSGPGGAEFGILLADLVIFPCIVGLLYVERHDLSFGAYSKYTAGALSFFVFWSYISAAISNGPSSVNAIAFSLSVTRYLFYFIFAALLIRWVSVLDAIYPLLVATAGHTVVAIAESHRGKAYGFTRLGDATGSPLGEFDLWFVEFTSGLFAGGFSGSSRILISLLLIVTPLAVAVTIAEERTRLLKFAALAFPPFTIVMVQISDTDAGLGAMILVFGLIIIFSGYSLFVRGNRRFKTSVYGTVSGIALTLLLFMLGREKSPTGRQSGSAGVGAGTTNQSDGSPTNGSSSTGPTNGSSSTGPTNGSSSTGPTNGSSSTGPTNGSSSTGPTNGSSSTGPTNGSSSTGPTNGSSEGGGNQIGADSSPTGLQKEILELFQGIPGFQSNTLLIRLQQYAAAVDLGAQYPLFGIGGWNFVMVSESYGFDKPRVIHNTYLAHLAEVGILGALAFVISVTLPIIIAIQLSQESEASDAFLWWSFAFGLLAFHAYAFWTSIYHSAVAYSVLWLLNGIIVGAKYHDTSVVSRGGRADTE</sequence>
<dbReference type="Pfam" id="PF04932">
    <property type="entry name" value="Wzy_C"/>
    <property type="match status" value="1"/>
</dbReference>
<feature type="transmembrane region" description="Helical" evidence="6">
    <location>
        <begin position="135"/>
        <end position="154"/>
    </location>
</feature>
<evidence type="ECO:0000313" key="8">
    <source>
        <dbReference type="EMBL" id="SNZ15413.1"/>
    </source>
</evidence>
<dbReference type="GO" id="GO:0016874">
    <property type="term" value="F:ligase activity"/>
    <property type="evidence" value="ECO:0007669"/>
    <property type="project" value="UniProtKB-KW"/>
</dbReference>
<dbReference type="PANTHER" id="PTHR37422">
    <property type="entry name" value="TEICHURONIC ACID BIOSYNTHESIS PROTEIN TUAE"/>
    <property type="match status" value="1"/>
</dbReference>
<reference evidence="9" key="1">
    <citation type="submission" date="2017-09" db="EMBL/GenBank/DDBJ databases">
        <authorList>
            <person name="Varghese N."/>
            <person name="Submissions S."/>
        </authorList>
    </citation>
    <scope>NUCLEOTIDE SEQUENCE [LARGE SCALE GENOMIC DNA]</scope>
    <source>
        <strain evidence="9">DSM 27208</strain>
    </source>
</reference>
<organism evidence="8 9">
    <name type="scientific">Natronoarchaeum philippinense</name>
    <dbReference type="NCBI Taxonomy" id="558529"/>
    <lineage>
        <taxon>Archaea</taxon>
        <taxon>Methanobacteriati</taxon>
        <taxon>Methanobacteriota</taxon>
        <taxon>Stenosarchaea group</taxon>
        <taxon>Halobacteria</taxon>
        <taxon>Halobacteriales</taxon>
        <taxon>Natronoarchaeaceae</taxon>
    </lineage>
</organism>
<dbReference type="GO" id="GO:0016020">
    <property type="term" value="C:membrane"/>
    <property type="evidence" value="ECO:0007669"/>
    <property type="project" value="UniProtKB-SubCell"/>
</dbReference>
<keyword evidence="3 6" id="KW-1133">Transmembrane helix</keyword>
<dbReference type="PANTHER" id="PTHR37422:SF17">
    <property type="entry name" value="O-ANTIGEN LIGASE"/>
    <property type="match status" value="1"/>
</dbReference>
<keyword evidence="2 6" id="KW-0812">Transmembrane</keyword>
<evidence type="ECO:0000256" key="5">
    <source>
        <dbReference type="SAM" id="MobiDB-lite"/>
    </source>
</evidence>
<keyword evidence="8" id="KW-0436">Ligase</keyword>
<dbReference type="RefSeq" id="WP_097009390.1">
    <property type="nucleotide sequence ID" value="NZ_OBEJ01000003.1"/>
</dbReference>
<feature type="transmembrane region" description="Helical" evidence="6">
    <location>
        <begin position="566"/>
        <end position="584"/>
    </location>
</feature>
<protein>
    <submittedName>
        <fullName evidence="8">O-Antigen ligase</fullName>
    </submittedName>
</protein>
<dbReference type="AlphaFoldDB" id="A0A285P2N0"/>
<feature type="region of interest" description="Disordered" evidence="5">
    <location>
        <begin position="356"/>
        <end position="459"/>
    </location>
</feature>
<feature type="compositionally biased region" description="Low complexity" evidence="5">
    <location>
        <begin position="376"/>
        <end position="445"/>
    </location>
</feature>
<evidence type="ECO:0000256" key="1">
    <source>
        <dbReference type="ARBA" id="ARBA00004141"/>
    </source>
</evidence>
<evidence type="ECO:0000259" key="7">
    <source>
        <dbReference type="Pfam" id="PF04932"/>
    </source>
</evidence>
<feature type="domain" description="O-antigen ligase-related" evidence="7">
    <location>
        <begin position="475"/>
        <end position="543"/>
    </location>
</feature>
<dbReference type="InterPro" id="IPR051533">
    <property type="entry name" value="WaaL-like"/>
</dbReference>
<comment type="subcellular location">
    <subcellularLocation>
        <location evidence="1">Membrane</location>
        <topology evidence="1">Multi-pass membrane protein</topology>
    </subcellularLocation>
</comment>
<keyword evidence="9" id="KW-1185">Reference proteome</keyword>
<feature type="compositionally biased region" description="Polar residues" evidence="5">
    <location>
        <begin position="357"/>
        <end position="375"/>
    </location>
</feature>
<feature type="transmembrane region" description="Helical" evidence="6">
    <location>
        <begin position="28"/>
        <end position="46"/>
    </location>
</feature>
<feature type="transmembrane region" description="Helical" evidence="6">
    <location>
        <begin position="104"/>
        <end position="123"/>
    </location>
</feature>
<gene>
    <name evidence="8" type="ORF">SAMN06269185_2480</name>
</gene>
<evidence type="ECO:0000256" key="4">
    <source>
        <dbReference type="ARBA" id="ARBA00023136"/>
    </source>
</evidence>
<evidence type="ECO:0000313" key="9">
    <source>
        <dbReference type="Proteomes" id="UP000219453"/>
    </source>
</evidence>
<evidence type="ECO:0000256" key="2">
    <source>
        <dbReference type="ARBA" id="ARBA00022692"/>
    </source>
</evidence>
<feature type="transmembrane region" description="Helical" evidence="6">
    <location>
        <begin position="255"/>
        <end position="273"/>
    </location>
</feature>